<name>D0L7L7_GORB4</name>
<feature type="transmembrane region" description="Helical" evidence="2">
    <location>
        <begin position="16"/>
        <end position="38"/>
    </location>
</feature>
<reference evidence="3 4" key="2">
    <citation type="journal article" date="2010" name="Stand. Genomic Sci.">
        <title>Complete genome sequence of Gordonia bronchialis type strain (3410).</title>
        <authorList>
            <person name="Ivanova N."/>
            <person name="Sikorski J."/>
            <person name="Jando M."/>
            <person name="Lapidus A."/>
            <person name="Nolan M."/>
            <person name="Lucas S."/>
            <person name="Del Rio T.G."/>
            <person name="Tice H."/>
            <person name="Copeland A."/>
            <person name="Cheng J.F."/>
            <person name="Chen F."/>
            <person name="Bruce D."/>
            <person name="Goodwin L."/>
            <person name="Pitluck S."/>
            <person name="Mavromatis K."/>
            <person name="Ovchinnikova G."/>
            <person name="Pati A."/>
            <person name="Chen A."/>
            <person name="Palaniappan K."/>
            <person name="Land M."/>
            <person name="Hauser L."/>
            <person name="Chang Y.J."/>
            <person name="Jeffries C.D."/>
            <person name="Chain P."/>
            <person name="Saunders E."/>
            <person name="Han C."/>
            <person name="Detter J.C."/>
            <person name="Brettin T."/>
            <person name="Rohde M."/>
            <person name="Goker M."/>
            <person name="Bristow J."/>
            <person name="Eisen J.A."/>
            <person name="Markowitz V."/>
            <person name="Hugenholtz P."/>
            <person name="Klenk H.P."/>
            <person name="Kyrpides N.C."/>
        </authorList>
    </citation>
    <scope>NUCLEOTIDE SEQUENCE [LARGE SCALE GENOMIC DNA]</scope>
    <source>
        <strain evidence="4">ATCC 25592 / DSM 43247 / BCRC 13721 / JCM 3198 / KCTC 3076 / NBRC 16047 / NCTC 10667</strain>
    </source>
</reference>
<dbReference type="STRING" id="526226.Gbro_1608"/>
<proteinExistence type="predicted"/>
<protein>
    <submittedName>
        <fullName evidence="3">Uncharacterized protein</fullName>
    </submittedName>
</protein>
<dbReference type="HOGENOM" id="CLU_192143_0_1_11"/>
<evidence type="ECO:0000256" key="2">
    <source>
        <dbReference type="SAM" id="Phobius"/>
    </source>
</evidence>
<dbReference type="KEGG" id="gbr:Gbro_1608"/>
<dbReference type="Proteomes" id="UP000001219">
    <property type="component" value="Chromosome"/>
</dbReference>
<accession>D0L7L7</accession>
<gene>
    <name evidence="3" type="ordered locus">Gbro_1608</name>
</gene>
<keyword evidence="2" id="KW-1133">Transmembrane helix</keyword>
<dbReference type="AlphaFoldDB" id="D0L7L7"/>
<dbReference type="RefSeq" id="WP_012833448.1">
    <property type="nucleotide sequence ID" value="NC_013441.1"/>
</dbReference>
<evidence type="ECO:0000313" key="4">
    <source>
        <dbReference type="Proteomes" id="UP000001219"/>
    </source>
</evidence>
<organism evidence="3 4">
    <name type="scientific">Gordonia bronchialis (strain ATCC 25592 / DSM 43247 / BCRC 13721 / JCM 3198 / KCTC 3076 / NBRC 16047 / NCTC 10667)</name>
    <name type="common">Rhodococcus bronchialis</name>
    <dbReference type="NCBI Taxonomy" id="526226"/>
    <lineage>
        <taxon>Bacteria</taxon>
        <taxon>Bacillati</taxon>
        <taxon>Actinomycetota</taxon>
        <taxon>Actinomycetes</taxon>
        <taxon>Mycobacteriales</taxon>
        <taxon>Gordoniaceae</taxon>
        <taxon>Gordonia</taxon>
    </lineage>
</organism>
<evidence type="ECO:0000256" key="1">
    <source>
        <dbReference type="SAM" id="MobiDB-lite"/>
    </source>
</evidence>
<dbReference type="EMBL" id="CP001802">
    <property type="protein sequence ID" value="ACY20880.1"/>
    <property type="molecule type" value="Genomic_DNA"/>
</dbReference>
<reference evidence="4" key="1">
    <citation type="submission" date="2009-10" db="EMBL/GenBank/DDBJ databases">
        <title>The complete chromosome of Gordonia bronchialis DSM 43247.</title>
        <authorList>
            <consortium name="US DOE Joint Genome Institute (JGI-PGF)"/>
            <person name="Lucas S."/>
            <person name="Copeland A."/>
            <person name="Lapidus A."/>
            <person name="Glavina del Rio T."/>
            <person name="Dalin E."/>
            <person name="Tice H."/>
            <person name="Bruce D."/>
            <person name="Goodwin L."/>
            <person name="Pitluck S."/>
            <person name="Kyrpides N."/>
            <person name="Mavromatis K."/>
            <person name="Ivanova N."/>
            <person name="Ovchinnikova G."/>
            <person name="Saunders E."/>
            <person name="Brettin T."/>
            <person name="Detter J.C."/>
            <person name="Han C."/>
            <person name="Larimer F."/>
            <person name="Land M."/>
            <person name="Hauser L."/>
            <person name="Markowitz V."/>
            <person name="Cheng J.-F."/>
            <person name="Hugenholtz P."/>
            <person name="Woyke T."/>
            <person name="Wu D."/>
            <person name="Jando M."/>
            <person name="Schneider S."/>
            <person name="Goeker M."/>
            <person name="Klenk H.-P."/>
            <person name="Eisen J.A."/>
        </authorList>
    </citation>
    <scope>NUCLEOTIDE SEQUENCE [LARGE SCALE GENOMIC DNA]</scope>
    <source>
        <strain evidence="4">ATCC 25592 / DSM 43247 / BCRC 13721 / JCM 3198 / KCTC 3076 / NBRC 16047 / NCTC 10667</strain>
    </source>
</reference>
<feature type="region of interest" description="Disordered" evidence="1">
    <location>
        <begin position="50"/>
        <end position="85"/>
    </location>
</feature>
<keyword evidence="2" id="KW-0472">Membrane</keyword>
<feature type="compositionally biased region" description="Low complexity" evidence="1">
    <location>
        <begin position="68"/>
        <end position="78"/>
    </location>
</feature>
<evidence type="ECO:0000313" key="3">
    <source>
        <dbReference type="EMBL" id="ACY20880.1"/>
    </source>
</evidence>
<sequence length="85" mass="9192">MRSAAPHTIYLADHSVLLAIPALLPVAVIVVVILVIVIRDRRAEALENAMAHEALEDTDPDTAHPDTTENPDPTNTSDDNTEGDR</sequence>
<keyword evidence="4" id="KW-1185">Reference proteome</keyword>
<keyword evidence="2" id="KW-0812">Transmembrane</keyword>